<dbReference type="GeneID" id="43445715"/>
<dbReference type="EMBL" id="CP001140">
    <property type="protein sequence ID" value="ACL11009.1"/>
    <property type="molecule type" value="Genomic_DNA"/>
</dbReference>
<name>B8D4H8_DESA1</name>
<reference evidence="1 2" key="1">
    <citation type="journal article" date="2009" name="J. Bacteriol.">
        <title>Complete genome sequence of the anaerobic, protein-degrading hyperthermophilic crenarchaeon Desulfurococcus kamchatkensis.</title>
        <authorList>
            <person name="Ravin N.V."/>
            <person name="Mardanov A.V."/>
            <person name="Beletsky A.V."/>
            <person name="Kublanov I.V."/>
            <person name="Kolganova T.V."/>
            <person name="Lebedinsky A.V."/>
            <person name="Chernyh N.A."/>
            <person name="Bonch-Osmolovskaya E.A."/>
            <person name="Skryabin K.G."/>
        </authorList>
    </citation>
    <scope>NUCLEOTIDE SEQUENCE [LARGE SCALE GENOMIC DNA]</scope>
    <source>
        <strain evidence="2">DSM 18924 / JCM 16383 / VKM B-2413 / 1221n</strain>
    </source>
</reference>
<dbReference type="HOGENOM" id="CLU_2968284_0_0_2"/>
<protein>
    <submittedName>
        <fullName evidence="1">Uncharacterized protein</fullName>
    </submittedName>
</protein>
<accession>B8D4H8</accession>
<dbReference type="KEGG" id="dka:DKAM_0683"/>
<dbReference type="Proteomes" id="UP000006903">
    <property type="component" value="Chromosome"/>
</dbReference>
<evidence type="ECO:0000313" key="1">
    <source>
        <dbReference type="EMBL" id="ACL11009.1"/>
    </source>
</evidence>
<proteinExistence type="predicted"/>
<organism evidence="1 2">
    <name type="scientific">Desulfurococcus amylolyticus (strain DSM 18924 / JCM 16383 / VKM B-2413 / 1221n)</name>
    <name type="common">Desulfurococcus kamchatkensis</name>
    <dbReference type="NCBI Taxonomy" id="490899"/>
    <lineage>
        <taxon>Archaea</taxon>
        <taxon>Thermoproteota</taxon>
        <taxon>Thermoprotei</taxon>
        <taxon>Desulfurococcales</taxon>
        <taxon>Desulfurococcaceae</taxon>
        <taxon>Desulfurococcus</taxon>
    </lineage>
</organism>
<dbReference type="RefSeq" id="WP_012608350.1">
    <property type="nucleotide sequence ID" value="NC_011766.1"/>
</dbReference>
<dbReference type="AlphaFoldDB" id="B8D4H8"/>
<evidence type="ECO:0000313" key="2">
    <source>
        <dbReference type="Proteomes" id="UP000006903"/>
    </source>
</evidence>
<gene>
    <name evidence="1" type="ordered locus">DKAM_0683</name>
</gene>
<sequence>MKELFIISSYISRLKYLLTTNPMKNVINVANYPLGKENREKPRKLHEKKVYTVIVVEE</sequence>